<dbReference type="SUPFAM" id="SSF82171">
    <property type="entry name" value="DPP6 N-terminal domain-like"/>
    <property type="match status" value="1"/>
</dbReference>
<gene>
    <name evidence="2" type="ORF">HCN51_57240</name>
</gene>
<evidence type="ECO:0000313" key="2">
    <source>
        <dbReference type="EMBL" id="NJP98870.1"/>
    </source>
</evidence>
<accession>A0ABX1BR10</accession>
<keyword evidence="1" id="KW-0812">Transmembrane</keyword>
<feature type="transmembrane region" description="Helical" evidence="1">
    <location>
        <begin position="40"/>
        <end position="60"/>
    </location>
</feature>
<reference evidence="2 3" key="1">
    <citation type="submission" date="2020-03" db="EMBL/GenBank/DDBJ databases">
        <title>WGS of actinomycetes isolated from Thailand.</title>
        <authorList>
            <person name="Thawai C."/>
        </authorList>
    </citation>
    <scope>NUCLEOTIDE SEQUENCE [LARGE SCALE GENOMIC DNA]</scope>
    <source>
        <strain evidence="2 3">FMUSA5-5</strain>
    </source>
</reference>
<keyword evidence="1" id="KW-1133">Transmembrane helix</keyword>
<sequence length="429" mass="46610">MRDEQDLIQTLRAAADQVNRCDLSEGVAKRRRARRTRHRVQVLLAAVAVVAIAGSVTAVLSGKDRKEPEPAVAVSPSPSVSEAFVPETKPVAELWPQAVLKVPMKNSEGWKVYPVTGLSATEVLLVANSRFEKAGRLEMFDSTSGRSRVLGSIPSPQKKYYPQLFAVGSEYIAWFGETPQDSDDWADFWIMPRQGGTARRVGEVDADVEKIAVTDGFVVWSVREGGIYRMPLSGGAPERLPGTDGLHLTAWPWAAGRAGERPDANQNRLVNLETGQSFDVSLPEGVQAMQCHAQWCVGALDGHVIRQRIDGSERESLPQGLRLNHMRSLLGDRYAVFRVYDPDRNKIGVPIAVVYDLESGVFAGIGRRSGGVLSGNMAVGASSSAPSATIYWDADEKSHEECGHTTGCAVKTRGGGKEYTVVNLKAVTR</sequence>
<protein>
    <submittedName>
        <fullName evidence="2">Uncharacterized protein</fullName>
    </submittedName>
</protein>
<dbReference type="RefSeq" id="WP_168022157.1">
    <property type="nucleotide sequence ID" value="NZ_JAATEP010000118.1"/>
</dbReference>
<keyword evidence="3" id="KW-1185">Reference proteome</keyword>
<name>A0ABX1BR10_9ACTN</name>
<dbReference type="EMBL" id="JAATEP010000118">
    <property type="protein sequence ID" value="NJP98870.1"/>
    <property type="molecule type" value="Genomic_DNA"/>
</dbReference>
<keyword evidence="1" id="KW-0472">Membrane</keyword>
<evidence type="ECO:0000256" key="1">
    <source>
        <dbReference type="SAM" id="Phobius"/>
    </source>
</evidence>
<comment type="caution">
    <text evidence="2">The sequence shown here is derived from an EMBL/GenBank/DDBJ whole genome shotgun (WGS) entry which is preliminary data.</text>
</comment>
<proteinExistence type="predicted"/>
<dbReference type="Proteomes" id="UP000696294">
    <property type="component" value="Unassembled WGS sequence"/>
</dbReference>
<evidence type="ECO:0000313" key="3">
    <source>
        <dbReference type="Proteomes" id="UP000696294"/>
    </source>
</evidence>
<organism evidence="2 3">
    <name type="scientific">Nonomuraea composti</name>
    <dbReference type="NCBI Taxonomy" id="2720023"/>
    <lineage>
        <taxon>Bacteria</taxon>
        <taxon>Bacillati</taxon>
        <taxon>Actinomycetota</taxon>
        <taxon>Actinomycetes</taxon>
        <taxon>Streptosporangiales</taxon>
        <taxon>Streptosporangiaceae</taxon>
        <taxon>Nonomuraea</taxon>
    </lineage>
</organism>